<name>A0A9N8L007_CHRIL</name>
<reference evidence="1" key="1">
    <citation type="submission" date="2021-12" db="EMBL/GenBank/DDBJ databases">
        <authorList>
            <person name="King R."/>
        </authorList>
    </citation>
    <scope>NUCLEOTIDE SEQUENCE</scope>
</reference>
<evidence type="ECO:0000313" key="2">
    <source>
        <dbReference type="Proteomes" id="UP001154114"/>
    </source>
</evidence>
<evidence type="ECO:0000313" key="1">
    <source>
        <dbReference type="EMBL" id="CAD0205178.1"/>
    </source>
</evidence>
<accession>A0A9N8L007</accession>
<proteinExistence type="predicted"/>
<dbReference type="AlphaFoldDB" id="A0A9N8L007"/>
<keyword evidence="2" id="KW-1185">Reference proteome</keyword>
<dbReference type="OrthoDB" id="7348472at2759"/>
<organism evidence="1 2">
    <name type="scientific">Chrysodeixis includens</name>
    <name type="common">Soybean looper</name>
    <name type="synonym">Pseudoplusia includens</name>
    <dbReference type="NCBI Taxonomy" id="689277"/>
    <lineage>
        <taxon>Eukaryota</taxon>
        <taxon>Metazoa</taxon>
        <taxon>Ecdysozoa</taxon>
        <taxon>Arthropoda</taxon>
        <taxon>Hexapoda</taxon>
        <taxon>Insecta</taxon>
        <taxon>Pterygota</taxon>
        <taxon>Neoptera</taxon>
        <taxon>Endopterygota</taxon>
        <taxon>Lepidoptera</taxon>
        <taxon>Glossata</taxon>
        <taxon>Ditrysia</taxon>
        <taxon>Noctuoidea</taxon>
        <taxon>Noctuidae</taxon>
        <taxon>Plusiinae</taxon>
        <taxon>Chrysodeixis</taxon>
    </lineage>
</organism>
<dbReference type="EMBL" id="LR824026">
    <property type="protein sequence ID" value="CAD0205178.1"/>
    <property type="molecule type" value="Genomic_DNA"/>
</dbReference>
<protein>
    <submittedName>
        <fullName evidence="1">Uncharacterized protein</fullName>
    </submittedName>
</protein>
<dbReference type="Proteomes" id="UP001154114">
    <property type="component" value="Chromosome 23"/>
</dbReference>
<gene>
    <name evidence="1" type="ORF">CINC_LOCUS7482</name>
</gene>
<sequence length="222" mass="25801">MALDPRTKPTPFSKFRPKTKAKVKRLNKNKKCPETEKPMNIGTYEVPTQLDLVQYTKRILMKFFNSYHEKTLYLLKDIKEATRATVEIEKRCHSGKAKISYRECVKQVSKKCVAITKDLVASLEKQKLEVTSLTQERICDMNSMRTDPIELIKNLATDEATMSFALPAFLRLLGGCSSYCFMDLPPDRRPRLRQLTDQDLVVRHFLTNKNYVQLIKETRSYV</sequence>